<accession>A0ABD3KUK9</accession>
<organism evidence="2 3">
    <name type="scientific">Eucalyptus globulus</name>
    <name type="common">Tasmanian blue gum</name>
    <dbReference type="NCBI Taxonomy" id="34317"/>
    <lineage>
        <taxon>Eukaryota</taxon>
        <taxon>Viridiplantae</taxon>
        <taxon>Streptophyta</taxon>
        <taxon>Embryophyta</taxon>
        <taxon>Tracheophyta</taxon>
        <taxon>Spermatophyta</taxon>
        <taxon>Magnoliopsida</taxon>
        <taxon>eudicotyledons</taxon>
        <taxon>Gunneridae</taxon>
        <taxon>Pentapetalae</taxon>
        <taxon>rosids</taxon>
        <taxon>malvids</taxon>
        <taxon>Myrtales</taxon>
        <taxon>Myrtaceae</taxon>
        <taxon>Myrtoideae</taxon>
        <taxon>Eucalypteae</taxon>
        <taxon>Eucalyptus</taxon>
    </lineage>
</organism>
<feature type="region of interest" description="Disordered" evidence="1">
    <location>
        <begin position="76"/>
        <end position="98"/>
    </location>
</feature>
<dbReference type="AlphaFoldDB" id="A0ABD3KUK9"/>
<evidence type="ECO:0000313" key="2">
    <source>
        <dbReference type="EMBL" id="KAL3741351.1"/>
    </source>
</evidence>
<evidence type="ECO:0000256" key="1">
    <source>
        <dbReference type="SAM" id="MobiDB-lite"/>
    </source>
</evidence>
<protein>
    <submittedName>
        <fullName evidence="2">Uncharacterized protein</fullName>
    </submittedName>
</protein>
<name>A0ABD3KUK9_EUCGL</name>
<sequence>MKDKTLSNVISFKAASECEMKVKCFDPSGGTRLAMREVAEQLAKINCELDSSIVEENNEETESMVDKENLYSHVTSTTSRMSQHGTTSSLFYSAGSSI</sequence>
<dbReference type="EMBL" id="JBJKBG010000004">
    <property type="protein sequence ID" value="KAL3741351.1"/>
    <property type="molecule type" value="Genomic_DNA"/>
</dbReference>
<keyword evidence="3" id="KW-1185">Reference proteome</keyword>
<reference evidence="2 3" key="1">
    <citation type="submission" date="2024-11" db="EMBL/GenBank/DDBJ databases">
        <title>Chromosome-level genome assembly of Eucalyptus globulus Labill. provides insights into its genome evolution.</title>
        <authorList>
            <person name="Li X."/>
        </authorList>
    </citation>
    <scope>NUCLEOTIDE SEQUENCE [LARGE SCALE GENOMIC DNA]</scope>
    <source>
        <strain evidence="2">CL2024</strain>
        <tissue evidence="2">Fresh tender leaves</tissue>
    </source>
</reference>
<comment type="caution">
    <text evidence="2">The sequence shown here is derived from an EMBL/GenBank/DDBJ whole genome shotgun (WGS) entry which is preliminary data.</text>
</comment>
<gene>
    <name evidence="2" type="ORF">ACJRO7_016914</name>
</gene>
<evidence type="ECO:0000313" key="3">
    <source>
        <dbReference type="Proteomes" id="UP001634007"/>
    </source>
</evidence>
<proteinExistence type="predicted"/>
<dbReference type="Proteomes" id="UP001634007">
    <property type="component" value="Unassembled WGS sequence"/>
</dbReference>